<dbReference type="EMBL" id="MGIN01000002">
    <property type="protein sequence ID" value="OGM90206.1"/>
    <property type="molecule type" value="Genomic_DNA"/>
</dbReference>
<gene>
    <name evidence="1" type="ORF">A2108_01415</name>
</gene>
<reference evidence="1 2" key="1">
    <citation type="journal article" date="2016" name="Nat. Commun.">
        <title>Thousands of microbial genomes shed light on interconnected biogeochemical processes in an aquifer system.</title>
        <authorList>
            <person name="Anantharaman K."/>
            <person name="Brown C.T."/>
            <person name="Hug L.A."/>
            <person name="Sharon I."/>
            <person name="Castelle C.J."/>
            <person name="Probst A.J."/>
            <person name="Thomas B.C."/>
            <person name="Singh A."/>
            <person name="Wilkins M.J."/>
            <person name="Karaoz U."/>
            <person name="Brodie E.L."/>
            <person name="Williams K.H."/>
            <person name="Hubbard S.S."/>
            <person name="Banfield J.F."/>
        </authorList>
    </citation>
    <scope>NUCLEOTIDE SEQUENCE [LARGE SCALE GENOMIC DNA]</scope>
</reference>
<dbReference type="AlphaFoldDB" id="A0A1F8DP78"/>
<dbReference type="Proteomes" id="UP000178303">
    <property type="component" value="Unassembled WGS sequence"/>
</dbReference>
<evidence type="ECO:0000313" key="2">
    <source>
        <dbReference type="Proteomes" id="UP000178303"/>
    </source>
</evidence>
<dbReference type="InterPro" id="IPR011856">
    <property type="entry name" value="tRNA_endonuc-like_dom_sf"/>
</dbReference>
<organism evidence="1 2">
    <name type="scientific">Candidatus Wolfebacteria bacterium GWA1_42_9</name>
    <dbReference type="NCBI Taxonomy" id="1802553"/>
    <lineage>
        <taxon>Bacteria</taxon>
        <taxon>Candidatus Wolfeibacteriota</taxon>
    </lineage>
</organism>
<accession>A0A1F8DP78</accession>
<dbReference type="Gene3D" id="3.40.1350.10">
    <property type="match status" value="1"/>
</dbReference>
<protein>
    <submittedName>
        <fullName evidence="1">Uncharacterized protein</fullName>
    </submittedName>
</protein>
<comment type="caution">
    <text evidence="1">The sequence shown here is derived from an EMBL/GenBank/DDBJ whole genome shotgun (WGS) entry which is preliminary data.</text>
</comment>
<proteinExistence type="predicted"/>
<dbReference type="GO" id="GO:0003676">
    <property type="term" value="F:nucleic acid binding"/>
    <property type="evidence" value="ECO:0007669"/>
    <property type="project" value="InterPro"/>
</dbReference>
<sequence length="249" mass="29075">MRFLAKEYPTTDGRIDTLAIDETNAPIIIEYKWGQNDAIFTQGLFYFNWLRKNKKHFDLLVADKLGRDIKVNWSSPRVVLVSQGFDNRTIIAVQEVDYVELIKYTPYKQDILYLETVYSPNKTQALRERVRTQTGETYSTTFHLNKSNPEIKEIFYKLQEKVKSLPSVDEISDQKVGITYRTTKSFTRFEFGKTLFRVLLRDAKYNDPNKLVKDITSFGWGYKGIITVKLGSKIDDVFDLIKQSYESTL</sequence>
<name>A0A1F8DP78_9BACT</name>
<evidence type="ECO:0000313" key="1">
    <source>
        <dbReference type="EMBL" id="OGM90206.1"/>
    </source>
</evidence>